<protein>
    <recommendedName>
        <fullName evidence="3">Nucleotidyl transferase AbiEii/AbiGii toxin family protein</fullName>
    </recommendedName>
</protein>
<evidence type="ECO:0000313" key="2">
    <source>
        <dbReference type="Proteomes" id="UP000063234"/>
    </source>
</evidence>
<dbReference type="KEGG" id="ttk:TST_1496"/>
<keyword evidence="2" id="KW-1185">Reference proteome</keyword>
<accession>A0A0S3QVC8</accession>
<reference evidence="2" key="1">
    <citation type="journal article" date="2018" name="Science">
        <title>A primordial and reversible TCA cycle in a facultatively chemolithoautotrophic thermophile.</title>
        <authorList>
            <person name="Nunoura T."/>
            <person name="Chikaraishi Y."/>
            <person name="Izaki R."/>
            <person name="Suwa T."/>
            <person name="Sato T."/>
            <person name="Harada T."/>
            <person name="Mori K."/>
            <person name="Kato Y."/>
            <person name="Miyazaki M."/>
            <person name="Shimamura S."/>
            <person name="Yanagawa K."/>
            <person name="Shuto A."/>
            <person name="Ohkouchi N."/>
            <person name="Fujita N."/>
            <person name="Takaki Y."/>
            <person name="Atomi H."/>
            <person name="Takai K."/>
        </authorList>
    </citation>
    <scope>NUCLEOTIDE SEQUENCE [LARGE SCALE GENOMIC DNA]</scope>
    <source>
        <strain evidence="2">DSM 17441 / JCM 13301 / NBRC 103674 / ABI70S6</strain>
    </source>
</reference>
<sequence length="209" mass="24701">MSLTKQQREILEWLIESGTGEKFYLAGGTALSIKYNHRFSEDFDFFTENFDRTYLEKLLLKAEREIGKPKIMVFSNDTLLVLIKGVKCSFFEYPYKLIRKVQTVSEFPNLQIASDEDIATMKASAISSRGEKKDFFDLWFLMRKHNWRIGNVIELCKQKFRSVFPEQHFLKSLVYFADAETEKAHPKIEEKWTEIKEFFTNEVKSFLLT</sequence>
<dbReference type="InterPro" id="IPR014942">
    <property type="entry name" value="AbiEii"/>
</dbReference>
<dbReference type="Gene3D" id="3.10.450.620">
    <property type="entry name" value="JHP933, nucleotidyltransferase-like core domain"/>
    <property type="match status" value="1"/>
</dbReference>
<dbReference type="STRING" id="1298851.TST_1496"/>
<dbReference type="AlphaFoldDB" id="A0A0S3QVC8"/>
<dbReference type="EMBL" id="AP013035">
    <property type="protein sequence ID" value="BAT72282.1"/>
    <property type="molecule type" value="Genomic_DNA"/>
</dbReference>
<dbReference type="Proteomes" id="UP000063234">
    <property type="component" value="Chromosome"/>
</dbReference>
<proteinExistence type="predicted"/>
<dbReference type="RefSeq" id="WP_068550317.1">
    <property type="nucleotide sequence ID" value="NZ_AP013035.1"/>
</dbReference>
<organism evidence="1 2">
    <name type="scientific">Thermosulfidibacter takaii (strain DSM 17441 / JCM 13301 / NBRC 103674 / ABI70S6)</name>
    <dbReference type="NCBI Taxonomy" id="1298851"/>
    <lineage>
        <taxon>Bacteria</taxon>
        <taxon>Pseudomonadati</taxon>
        <taxon>Thermosulfidibacterota</taxon>
        <taxon>Thermosulfidibacteria</taxon>
        <taxon>Thermosulfidibacterales</taxon>
        <taxon>Thermosulfidibacteraceae</taxon>
    </lineage>
</organism>
<dbReference type="Pfam" id="PF08843">
    <property type="entry name" value="AbiEii"/>
    <property type="match status" value="1"/>
</dbReference>
<evidence type="ECO:0000313" key="1">
    <source>
        <dbReference type="EMBL" id="BAT72282.1"/>
    </source>
</evidence>
<evidence type="ECO:0008006" key="3">
    <source>
        <dbReference type="Google" id="ProtNLM"/>
    </source>
</evidence>
<name>A0A0S3QVC8_THET7</name>
<gene>
    <name evidence="1" type="ORF">TST_1496</name>
</gene>
<dbReference type="OrthoDB" id="9794849at2"/>